<reference evidence="1 2" key="1">
    <citation type="journal article" date="2019" name="Genome Biol. Evol.">
        <title>Insights into the evolution of the New World diploid cottons (Gossypium, subgenus Houzingenia) based on genome sequencing.</title>
        <authorList>
            <person name="Grover C.E."/>
            <person name="Arick M.A. 2nd"/>
            <person name="Thrash A."/>
            <person name="Conover J.L."/>
            <person name="Sanders W.S."/>
            <person name="Peterson D.G."/>
            <person name="Frelichowski J.E."/>
            <person name="Scheffler J.A."/>
            <person name="Scheffler B.E."/>
            <person name="Wendel J.F."/>
        </authorList>
    </citation>
    <scope>NUCLEOTIDE SEQUENCE [LARGE SCALE GENOMIC DNA]</scope>
    <source>
        <strain evidence="1">8</strain>
        <tissue evidence="1">Leaf</tissue>
    </source>
</reference>
<organism evidence="1 2">
    <name type="scientific">Gossypium trilobum</name>
    <dbReference type="NCBI Taxonomy" id="34281"/>
    <lineage>
        <taxon>Eukaryota</taxon>
        <taxon>Viridiplantae</taxon>
        <taxon>Streptophyta</taxon>
        <taxon>Embryophyta</taxon>
        <taxon>Tracheophyta</taxon>
        <taxon>Spermatophyta</taxon>
        <taxon>Magnoliopsida</taxon>
        <taxon>eudicotyledons</taxon>
        <taxon>Gunneridae</taxon>
        <taxon>Pentapetalae</taxon>
        <taxon>rosids</taxon>
        <taxon>malvids</taxon>
        <taxon>Malvales</taxon>
        <taxon>Malvaceae</taxon>
        <taxon>Malvoideae</taxon>
        <taxon>Gossypium</taxon>
    </lineage>
</organism>
<proteinExistence type="predicted"/>
<comment type="caution">
    <text evidence="1">The sequence shown here is derived from an EMBL/GenBank/DDBJ whole genome shotgun (WGS) entry which is preliminary data.</text>
</comment>
<keyword evidence="2" id="KW-1185">Reference proteome</keyword>
<dbReference type="Proteomes" id="UP000593568">
    <property type="component" value="Unassembled WGS sequence"/>
</dbReference>
<dbReference type="EMBL" id="JABEZW010000005">
    <property type="protein sequence ID" value="MBA0766279.1"/>
    <property type="molecule type" value="Genomic_DNA"/>
</dbReference>
<name>A0A7J9DZT3_9ROSI</name>
<evidence type="ECO:0000313" key="2">
    <source>
        <dbReference type="Proteomes" id="UP000593568"/>
    </source>
</evidence>
<gene>
    <name evidence="1" type="ORF">Gotri_015335</name>
</gene>
<evidence type="ECO:0000313" key="1">
    <source>
        <dbReference type="EMBL" id="MBA0766279.1"/>
    </source>
</evidence>
<dbReference type="AlphaFoldDB" id="A0A7J9DZT3"/>
<protein>
    <submittedName>
        <fullName evidence="1">Uncharacterized protein</fullName>
    </submittedName>
</protein>
<accession>A0A7J9DZT3</accession>
<sequence length="40" mass="4472">MSISGNESILLRHVFAEDLDSELLMIKAAILSDSIELLKR</sequence>